<organism evidence="2 3">
    <name type="scientific">Caballeronia cordobensis</name>
    <name type="common">Burkholderia cordobensis</name>
    <dbReference type="NCBI Taxonomy" id="1353886"/>
    <lineage>
        <taxon>Bacteria</taxon>
        <taxon>Pseudomonadati</taxon>
        <taxon>Pseudomonadota</taxon>
        <taxon>Betaproteobacteria</taxon>
        <taxon>Burkholderiales</taxon>
        <taxon>Burkholderiaceae</taxon>
        <taxon>Caballeronia</taxon>
    </lineage>
</organism>
<dbReference type="Proteomes" id="UP000054740">
    <property type="component" value="Unassembled WGS sequence"/>
</dbReference>
<dbReference type="AlphaFoldDB" id="A0A158G8K7"/>
<evidence type="ECO:0000313" key="3">
    <source>
        <dbReference type="Proteomes" id="UP000054740"/>
    </source>
</evidence>
<feature type="compositionally biased region" description="Basic and acidic residues" evidence="1">
    <location>
        <begin position="1"/>
        <end position="15"/>
    </location>
</feature>
<evidence type="ECO:0000313" key="2">
    <source>
        <dbReference type="EMBL" id="SAL28207.1"/>
    </source>
</evidence>
<keyword evidence="3" id="KW-1185">Reference proteome</keyword>
<dbReference type="EMBL" id="FCNY02000003">
    <property type="protein sequence ID" value="SAL28207.1"/>
    <property type="molecule type" value="Genomic_DNA"/>
</dbReference>
<sequence length="62" mass="6827">MTDSGKRCNEQRAVDEQTIGAGPSAVSADSSGARRDNVNWAWTSGAGHYDWMDHAPLFHHRD</sequence>
<gene>
    <name evidence="2" type="ORF">AWB70_01677</name>
</gene>
<feature type="region of interest" description="Disordered" evidence="1">
    <location>
        <begin position="1"/>
        <end position="34"/>
    </location>
</feature>
<accession>A0A158G8K7</accession>
<protein>
    <submittedName>
        <fullName evidence="2">Uncharacterized protein</fullName>
    </submittedName>
</protein>
<evidence type="ECO:0000256" key="1">
    <source>
        <dbReference type="SAM" id="MobiDB-lite"/>
    </source>
</evidence>
<reference evidence="3" key="1">
    <citation type="submission" date="2016-01" db="EMBL/GenBank/DDBJ databases">
        <authorList>
            <person name="Peeters C."/>
        </authorList>
    </citation>
    <scope>NUCLEOTIDE SEQUENCE [LARGE SCALE GENOMIC DNA]</scope>
</reference>
<proteinExistence type="predicted"/>
<name>A0A158G8K7_CABCO</name>